<dbReference type="GO" id="GO:0003725">
    <property type="term" value="F:double-stranded RNA binding"/>
    <property type="evidence" value="ECO:0007669"/>
    <property type="project" value="InterPro"/>
</dbReference>
<sequence>MVDKKYVPELCDDIAPGLNEVGVMLPANPLQHLLLQELQCPLVMTSGNLSGKPPAISNEQALADLQGIADGFLIHNRDIVQRMDDSVVRESGEMLRRSRGYVPDALALPPGFKNVPPVLCLGADLKNTFCLVRGEQAVLSQHLGDLSDDGIQMQWREALRLIPFSPIRKTSTISLRNTLCMTRIRAMSPASGRAK</sequence>
<evidence type="ECO:0000313" key="2">
    <source>
        <dbReference type="EMBL" id="BBU81695.1"/>
    </source>
</evidence>
<reference evidence="2 3" key="1">
    <citation type="submission" date="2020-01" db="EMBL/GenBank/DDBJ databases">
        <title>Dynamics of blaIMP-6 dissemination in carbapenem resistant Enterobacteriacea isolated from regional surveillance in Osaka, Japan.</title>
        <authorList>
            <person name="Abe R."/>
            <person name="Akeda Y."/>
            <person name="Sugawara Y."/>
            <person name="Yamamoto N."/>
            <person name="Tomono K."/>
            <person name="Takeuchi D."/>
            <person name="Kawahara R."/>
            <person name="Hamada S."/>
        </authorList>
    </citation>
    <scope>NUCLEOTIDE SEQUENCE [LARGE SCALE GENOMIC DNA]</scope>
    <source>
        <strain evidence="2 3">E300</strain>
    </source>
</reference>
<dbReference type="Pfam" id="PF17788">
    <property type="entry name" value="HypF_C"/>
    <property type="match status" value="1"/>
</dbReference>
<dbReference type="Proteomes" id="UP000467488">
    <property type="component" value="Chromosome"/>
</dbReference>
<dbReference type="PANTHER" id="PTHR42959:SF1">
    <property type="entry name" value="CARBAMOYLTRANSFERASE HYPF"/>
    <property type="match status" value="1"/>
</dbReference>
<dbReference type="InterPro" id="IPR006070">
    <property type="entry name" value="Sua5-like_dom"/>
</dbReference>
<organism evidence="2 3">
    <name type="scientific">Escherichia coli</name>
    <dbReference type="NCBI Taxonomy" id="562"/>
    <lineage>
        <taxon>Bacteria</taxon>
        <taxon>Pseudomonadati</taxon>
        <taxon>Pseudomonadota</taxon>
        <taxon>Gammaproteobacteria</taxon>
        <taxon>Enterobacterales</taxon>
        <taxon>Enterobacteriaceae</taxon>
        <taxon>Escherichia</taxon>
    </lineage>
</organism>
<dbReference type="InterPro" id="IPR041440">
    <property type="entry name" value="HypF_C"/>
</dbReference>
<feature type="domain" description="YrdC-like" evidence="1">
    <location>
        <begin position="1"/>
        <end position="100"/>
    </location>
</feature>
<dbReference type="EMBL" id="AP022360">
    <property type="protein sequence ID" value="BBU81695.1"/>
    <property type="molecule type" value="Genomic_DNA"/>
</dbReference>
<dbReference type="SUPFAM" id="SSF55821">
    <property type="entry name" value="YrdC/RibB"/>
    <property type="match status" value="1"/>
</dbReference>
<dbReference type="Gene3D" id="3.30.420.360">
    <property type="match status" value="1"/>
</dbReference>
<dbReference type="InterPro" id="IPR051060">
    <property type="entry name" value="Carbamoyltrans_HypF-like"/>
</dbReference>
<dbReference type="GO" id="GO:0016743">
    <property type="term" value="F:carboxyl- or carbamoyltransferase activity"/>
    <property type="evidence" value="ECO:0007669"/>
    <property type="project" value="TreeGrafter"/>
</dbReference>
<dbReference type="AlphaFoldDB" id="A0A8S0FMP8"/>
<dbReference type="PANTHER" id="PTHR42959">
    <property type="entry name" value="CARBAMOYLTRANSFERASE"/>
    <property type="match status" value="1"/>
</dbReference>
<proteinExistence type="predicted"/>
<dbReference type="PROSITE" id="PS51163">
    <property type="entry name" value="YRDC"/>
    <property type="match status" value="1"/>
</dbReference>
<gene>
    <name evidence="2" type="ORF">EIMP300_30950</name>
</gene>
<evidence type="ECO:0000313" key="3">
    <source>
        <dbReference type="Proteomes" id="UP000467488"/>
    </source>
</evidence>
<evidence type="ECO:0000259" key="1">
    <source>
        <dbReference type="PROSITE" id="PS51163"/>
    </source>
</evidence>
<dbReference type="Pfam" id="PF01300">
    <property type="entry name" value="Sua5_yciO_yrdC"/>
    <property type="match status" value="1"/>
</dbReference>
<accession>A0A8S0FMP8</accession>
<protein>
    <recommendedName>
        <fullName evidence="1">YrdC-like domain-containing protein</fullName>
    </recommendedName>
</protein>
<name>A0A8S0FMP8_ECOLX</name>
<dbReference type="Gene3D" id="3.30.110.120">
    <property type="match status" value="1"/>
</dbReference>
<dbReference type="Gene3D" id="3.90.870.50">
    <property type="match status" value="1"/>
</dbReference>
<dbReference type="InterPro" id="IPR017945">
    <property type="entry name" value="DHBP_synth_RibB-like_a/b_dom"/>
</dbReference>
<dbReference type="GO" id="GO:0008270">
    <property type="term" value="F:zinc ion binding"/>
    <property type="evidence" value="ECO:0007669"/>
    <property type="project" value="TreeGrafter"/>
</dbReference>
<dbReference type="GO" id="GO:0051604">
    <property type="term" value="P:protein maturation"/>
    <property type="evidence" value="ECO:0007669"/>
    <property type="project" value="TreeGrafter"/>
</dbReference>